<reference evidence="2" key="1">
    <citation type="submission" date="2020-06" db="EMBL/GenBank/DDBJ databases">
        <authorList>
            <person name="Li T."/>
            <person name="Hu X."/>
            <person name="Zhang T."/>
            <person name="Song X."/>
            <person name="Zhang H."/>
            <person name="Dai N."/>
            <person name="Sheng W."/>
            <person name="Hou X."/>
            <person name="Wei L."/>
        </authorList>
    </citation>
    <scope>NUCLEOTIDE SEQUENCE</scope>
    <source>
        <strain evidence="2">G02</strain>
        <tissue evidence="2">Leaf</tissue>
    </source>
</reference>
<dbReference type="PANTHER" id="PTHR33437:SF2">
    <property type="entry name" value="OS06G0361200 PROTEIN"/>
    <property type="match status" value="1"/>
</dbReference>
<feature type="compositionally biased region" description="Basic and acidic residues" evidence="1">
    <location>
        <begin position="143"/>
        <end position="170"/>
    </location>
</feature>
<organism evidence="2">
    <name type="scientific">Sesamum radiatum</name>
    <name type="common">Black benniseed</name>
    <dbReference type="NCBI Taxonomy" id="300843"/>
    <lineage>
        <taxon>Eukaryota</taxon>
        <taxon>Viridiplantae</taxon>
        <taxon>Streptophyta</taxon>
        <taxon>Embryophyta</taxon>
        <taxon>Tracheophyta</taxon>
        <taxon>Spermatophyta</taxon>
        <taxon>Magnoliopsida</taxon>
        <taxon>eudicotyledons</taxon>
        <taxon>Gunneridae</taxon>
        <taxon>Pentapetalae</taxon>
        <taxon>asterids</taxon>
        <taxon>lamiids</taxon>
        <taxon>Lamiales</taxon>
        <taxon>Pedaliaceae</taxon>
        <taxon>Sesamum</taxon>
    </lineage>
</organism>
<name>A0AAW2J6W2_SESRA</name>
<comment type="caution">
    <text evidence="2">The sequence shown here is derived from an EMBL/GenBank/DDBJ whole genome shotgun (WGS) entry which is preliminary data.</text>
</comment>
<protein>
    <recommendedName>
        <fullName evidence="3">Retrotransposon gag domain-containing protein</fullName>
    </recommendedName>
</protein>
<evidence type="ECO:0000256" key="1">
    <source>
        <dbReference type="SAM" id="MobiDB-lite"/>
    </source>
</evidence>
<gene>
    <name evidence="2" type="ORF">Sradi_7050800</name>
</gene>
<dbReference type="PANTHER" id="PTHR33437">
    <property type="entry name" value="OS06G0361200 PROTEIN"/>
    <property type="match status" value="1"/>
</dbReference>
<dbReference type="EMBL" id="JACGWJ010000617">
    <property type="protein sequence ID" value="KAL0290429.1"/>
    <property type="molecule type" value="Genomic_DNA"/>
</dbReference>
<feature type="region of interest" description="Disordered" evidence="1">
    <location>
        <begin position="143"/>
        <end position="172"/>
    </location>
</feature>
<accession>A0AAW2J6W2</accession>
<proteinExistence type="predicted"/>
<reference evidence="2" key="2">
    <citation type="journal article" date="2024" name="Plant">
        <title>Genomic evolution and insights into agronomic trait innovations of Sesamum species.</title>
        <authorList>
            <person name="Miao H."/>
            <person name="Wang L."/>
            <person name="Qu L."/>
            <person name="Liu H."/>
            <person name="Sun Y."/>
            <person name="Le M."/>
            <person name="Wang Q."/>
            <person name="Wei S."/>
            <person name="Zheng Y."/>
            <person name="Lin W."/>
            <person name="Duan Y."/>
            <person name="Cao H."/>
            <person name="Xiong S."/>
            <person name="Wang X."/>
            <person name="Wei L."/>
            <person name="Li C."/>
            <person name="Ma Q."/>
            <person name="Ju M."/>
            <person name="Zhao R."/>
            <person name="Li G."/>
            <person name="Mu C."/>
            <person name="Tian Q."/>
            <person name="Mei H."/>
            <person name="Zhang T."/>
            <person name="Gao T."/>
            <person name="Zhang H."/>
        </authorList>
    </citation>
    <scope>NUCLEOTIDE SEQUENCE</scope>
    <source>
        <strain evidence="2">G02</strain>
    </source>
</reference>
<dbReference type="AlphaFoldDB" id="A0AAW2J6W2"/>
<evidence type="ECO:0000313" key="2">
    <source>
        <dbReference type="EMBL" id="KAL0290429.1"/>
    </source>
</evidence>
<sequence>MERKFLNRFYSTRCTVSMIERTNTRQWKDEPIVDYINHWRSWSLNCKDKLFETSAIEMCIQGMHWGLLYILQRIKPRNFEELATHTHDMELSIANHKTAFSIDVQRNDKKDLERSEKFTIPKVKESMAIKMAPVKISFNDRKKLEKPEDQCTTNDRRWPTSKELQEKEYPFPDSSVPYIFDELLERKLIKLPKSKRPDEAVKVNDSKYC</sequence>
<evidence type="ECO:0008006" key="3">
    <source>
        <dbReference type="Google" id="ProtNLM"/>
    </source>
</evidence>